<accession>A0A0L0F138</accession>
<reference evidence="1 2" key="1">
    <citation type="submission" date="2011-02" db="EMBL/GenBank/DDBJ databases">
        <title>The Genome Sequence of Sphaeroforma arctica JP610.</title>
        <authorList>
            <consortium name="The Broad Institute Genome Sequencing Platform"/>
            <person name="Russ C."/>
            <person name="Cuomo C."/>
            <person name="Young S.K."/>
            <person name="Zeng Q."/>
            <person name="Gargeya S."/>
            <person name="Alvarado L."/>
            <person name="Berlin A."/>
            <person name="Chapman S.B."/>
            <person name="Chen Z."/>
            <person name="Freedman E."/>
            <person name="Gellesch M."/>
            <person name="Goldberg J."/>
            <person name="Griggs A."/>
            <person name="Gujja S."/>
            <person name="Heilman E."/>
            <person name="Heiman D."/>
            <person name="Howarth C."/>
            <person name="Mehta T."/>
            <person name="Neiman D."/>
            <person name="Pearson M."/>
            <person name="Roberts A."/>
            <person name="Saif S."/>
            <person name="Shea T."/>
            <person name="Shenoy N."/>
            <person name="Sisk P."/>
            <person name="Stolte C."/>
            <person name="Sykes S."/>
            <person name="White J."/>
            <person name="Yandava C."/>
            <person name="Burger G."/>
            <person name="Gray M.W."/>
            <person name="Holland P.W.H."/>
            <person name="King N."/>
            <person name="Lang F.B.F."/>
            <person name="Roger A.J."/>
            <person name="Ruiz-Trillo I."/>
            <person name="Haas B."/>
            <person name="Nusbaum C."/>
            <person name="Birren B."/>
        </authorList>
    </citation>
    <scope>NUCLEOTIDE SEQUENCE [LARGE SCALE GENOMIC DNA]</scope>
    <source>
        <strain evidence="1 2">JP610</strain>
    </source>
</reference>
<dbReference type="AlphaFoldDB" id="A0A0L0F138"/>
<dbReference type="Proteomes" id="UP000054560">
    <property type="component" value="Unassembled WGS sequence"/>
</dbReference>
<evidence type="ECO:0000313" key="2">
    <source>
        <dbReference type="Proteomes" id="UP000054560"/>
    </source>
</evidence>
<name>A0A0L0F138_9EUKA</name>
<evidence type="ECO:0000313" key="1">
    <source>
        <dbReference type="EMBL" id="KNC70440.1"/>
    </source>
</evidence>
<dbReference type="RefSeq" id="XP_014144342.1">
    <property type="nucleotide sequence ID" value="XM_014288867.1"/>
</dbReference>
<keyword evidence="2" id="KW-1185">Reference proteome</keyword>
<dbReference type="GeneID" id="25917538"/>
<protein>
    <recommendedName>
        <fullName evidence="3">Calcineurin-like phosphoesterase domain-containing protein</fullName>
    </recommendedName>
</protein>
<dbReference type="EMBL" id="KQ251164">
    <property type="protein sequence ID" value="KNC70440.1"/>
    <property type="molecule type" value="Genomic_DNA"/>
</dbReference>
<feature type="non-terminal residue" evidence="1">
    <location>
        <position position="53"/>
    </location>
</feature>
<proteinExistence type="predicted"/>
<evidence type="ECO:0008006" key="3">
    <source>
        <dbReference type="Google" id="ProtNLM"/>
    </source>
</evidence>
<sequence length="53" mass="5914">MPHTIFRPFATRLIVPDTTKIVVFGDLHGSFKGLLHDLKAVGDCIEYDTLSVK</sequence>
<organism evidence="1 2">
    <name type="scientific">Sphaeroforma arctica JP610</name>
    <dbReference type="NCBI Taxonomy" id="667725"/>
    <lineage>
        <taxon>Eukaryota</taxon>
        <taxon>Ichthyosporea</taxon>
        <taxon>Ichthyophonida</taxon>
        <taxon>Sphaeroforma</taxon>
    </lineage>
</organism>
<gene>
    <name evidence="1" type="ORF">SARC_17034</name>
</gene>